<dbReference type="InterPro" id="IPR039123">
    <property type="entry name" value="PPTC7"/>
</dbReference>
<dbReference type="EMBL" id="CAJZBQ010000003">
    <property type="protein sequence ID" value="CAG9310928.1"/>
    <property type="molecule type" value="Genomic_DNA"/>
</dbReference>
<dbReference type="SMART" id="SM00015">
    <property type="entry name" value="IQ"/>
    <property type="match status" value="1"/>
</dbReference>
<evidence type="ECO:0000313" key="4">
    <source>
        <dbReference type="Proteomes" id="UP001162131"/>
    </source>
</evidence>
<evidence type="ECO:0000313" key="3">
    <source>
        <dbReference type="EMBL" id="CAG9310928.1"/>
    </source>
</evidence>
<dbReference type="SMART" id="SM00332">
    <property type="entry name" value="PP2Cc"/>
    <property type="match status" value="1"/>
</dbReference>
<keyword evidence="1" id="KW-0904">Protein phosphatase</keyword>
<keyword evidence="1" id="KW-0378">Hydrolase</keyword>
<dbReference type="PROSITE" id="PS50096">
    <property type="entry name" value="IQ"/>
    <property type="match status" value="1"/>
</dbReference>
<dbReference type="InterPro" id="IPR000048">
    <property type="entry name" value="IQ_motif_EF-hand-BS"/>
</dbReference>
<keyword evidence="1" id="KW-0460">Magnesium</keyword>
<dbReference type="InterPro" id="IPR013783">
    <property type="entry name" value="Ig-like_fold"/>
</dbReference>
<dbReference type="GO" id="GO:0046872">
    <property type="term" value="F:metal ion binding"/>
    <property type="evidence" value="ECO:0007669"/>
    <property type="project" value="UniProtKB-UniRule"/>
</dbReference>
<dbReference type="SUPFAM" id="SSF81606">
    <property type="entry name" value="PP2C-like"/>
    <property type="match status" value="1"/>
</dbReference>
<dbReference type="PANTHER" id="PTHR12320:SF1">
    <property type="entry name" value="PROTEIN PHOSPHATASE PTC7 HOMOLOG"/>
    <property type="match status" value="1"/>
</dbReference>
<dbReference type="SMART" id="SM00331">
    <property type="entry name" value="PP2C_SIG"/>
    <property type="match status" value="1"/>
</dbReference>
<dbReference type="InterPro" id="IPR036457">
    <property type="entry name" value="PPM-type-like_dom_sf"/>
</dbReference>
<reference evidence="3" key="1">
    <citation type="submission" date="2021-09" db="EMBL/GenBank/DDBJ databases">
        <authorList>
            <consortium name="AG Swart"/>
            <person name="Singh M."/>
            <person name="Singh A."/>
            <person name="Seah K."/>
            <person name="Emmerich C."/>
        </authorList>
    </citation>
    <scope>NUCLEOTIDE SEQUENCE</scope>
    <source>
        <strain evidence="3">ATCC30299</strain>
    </source>
</reference>
<comment type="cofactor">
    <cofactor evidence="1">
        <name>Mg(2+)</name>
        <dbReference type="ChEBI" id="CHEBI:18420"/>
    </cofactor>
</comment>
<dbReference type="CDD" id="cd02859">
    <property type="entry name" value="E_set_AMPKbeta_like_N"/>
    <property type="match status" value="1"/>
</dbReference>
<dbReference type="AlphaFoldDB" id="A0AAU9IRJ3"/>
<proteinExistence type="inferred from homology"/>
<dbReference type="GO" id="GO:0004722">
    <property type="term" value="F:protein serine/threonine phosphatase activity"/>
    <property type="evidence" value="ECO:0007669"/>
    <property type="project" value="UniProtKB-EC"/>
</dbReference>
<dbReference type="EC" id="3.1.3.16" evidence="1"/>
<dbReference type="Gene3D" id="3.60.40.10">
    <property type="entry name" value="PPM-type phosphatase domain"/>
    <property type="match status" value="1"/>
</dbReference>
<comment type="caution">
    <text evidence="3">The sequence shown here is derived from an EMBL/GenBank/DDBJ whole genome shotgun (WGS) entry which is preliminary data.</text>
</comment>
<dbReference type="Pfam" id="PF16561">
    <property type="entry name" value="AMPK1_CBM"/>
    <property type="match status" value="1"/>
</dbReference>
<sequence length="561" mass="62958">MMEDNYKIIQNMNNEAANILENSVTNALLCKSSEKKSLECLSYTEKLEYLLEIRKNAATFIQVQYRFRRMKRSAKFNLMVLRVMKARKAAAKMIQKYIRGWLVRNDLKFIKGIDQKKFIVWRHSGKDVSLIGSFTTPPWEEEIKLKYSKSLGKFITTILYDRQIKAGTYCIKFIVDGAMVCNGDLAVSQDISGNYNNVIGVNDDAKKLSRSISVRSFMGMGAVDSELSKHIVTQDSQSPILLTRSLSGNLDSPRGFGVVEDKKSKSPIYLIMSGSMAAKSKKKSAPLTSQGSADAYFINEELQSFGVADGVGEWATYGLDASRFSKELIRYCEQVLIETLQSEWPSIEFCDLLEQVVWEAYRRIVSYGSSTLLLAICRDSFLYSLSLGDSSFIVLRPRDGCKALSAVYRSVEQQHSFNCPYQLANLPKQNKYQELIDKGFSTLIALLKRTSQNMNDSPFDGETEMIPLKSGDIIVAGTDGLFDNMYDQDIIKVAEQVLQSYDQAQQIADVLARLLVERAVQKGWDQSYKSPFARNAGKAGKKYIGGKLDDTTVVVAIALSP</sequence>
<name>A0AAU9IRJ3_9CILI</name>
<keyword evidence="4" id="KW-1185">Reference proteome</keyword>
<evidence type="ECO:0000256" key="1">
    <source>
        <dbReference type="RuleBase" id="RU366020"/>
    </source>
</evidence>
<protein>
    <recommendedName>
        <fullName evidence="1">Protein phosphatase</fullName>
        <ecNumber evidence="1">3.1.3.16</ecNumber>
    </recommendedName>
</protein>
<dbReference type="Proteomes" id="UP001162131">
    <property type="component" value="Unassembled WGS sequence"/>
</dbReference>
<accession>A0AAU9IRJ3</accession>
<comment type="catalytic activity">
    <reaction evidence="1">
        <text>O-phospho-L-seryl-[protein] + H2O = L-seryl-[protein] + phosphate</text>
        <dbReference type="Rhea" id="RHEA:20629"/>
        <dbReference type="Rhea" id="RHEA-COMP:9863"/>
        <dbReference type="Rhea" id="RHEA-COMP:11604"/>
        <dbReference type="ChEBI" id="CHEBI:15377"/>
        <dbReference type="ChEBI" id="CHEBI:29999"/>
        <dbReference type="ChEBI" id="CHEBI:43474"/>
        <dbReference type="ChEBI" id="CHEBI:83421"/>
        <dbReference type="EC" id="3.1.3.16"/>
    </reaction>
</comment>
<dbReference type="PROSITE" id="PS51746">
    <property type="entry name" value="PPM_2"/>
    <property type="match status" value="1"/>
</dbReference>
<dbReference type="Gene3D" id="2.60.40.10">
    <property type="entry name" value="Immunoglobulins"/>
    <property type="match status" value="1"/>
</dbReference>
<gene>
    <name evidence="3" type="ORF">BSTOLATCC_MIC2642</name>
</gene>
<keyword evidence="1" id="KW-0479">Metal-binding</keyword>
<comment type="similarity">
    <text evidence="1">Belongs to the PP2C family.</text>
</comment>
<evidence type="ECO:0000259" key="2">
    <source>
        <dbReference type="PROSITE" id="PS51746"/>
    </source>
</evidence>
<dbReference type="PANTHER" id="PTHR12320">
    <property type="entry name" value="PROTEIN PHOSPHATASE 2C"/>
    <property type="match status" value="1"/>
</dbReference>
<comment type="catalytic activity">
    <reaction evidence="1">
        <text>O-phospho-L-threonyl-[protein] + H2O = L-threonyl-[protein] + phosphate</text>
        <dbReference type="Rhea" id="RHEA:47004"/>
        <dbReference type="Rhea" id="RHEA-COMP:11060"/>
        <dbReference type="Rhea" id="RHEA-COMP:11605"/>
        <dbReference type="ChEBI" id="CHEBI:15377"/>
        <dbReference type="ChEBI" id="CHEBI:30013"/>
        <dbReference type="ChEBI" id="CHEBI:43474"/>
        <dbReference type="ChEBI" id="CHEBI:61977"/>
        <dbReference type="EC" id="3.1.3.16"/>
    </reaction>
</comment>
<dbReference type="InterPro" id="IPR014756">
    <property type="entry name" value="Ig_E-set"/>
</dbReference>
<dbReference type="InterPro" id="IPR032640">
    <property type="entry name" value="AMPK1_CBM"/>
</dbReference>
<keyword evidence="1" id="KW-0464">Manganese</keyword>
<organism evidence="3 4">
    <name type="scientific">Blepharisma stoltei</name>
    <dbReference type="NCBI Taxonomy" id="1481888"/>
    <lineage>
        <taxon>Eukaryota</taxon>
        <taxon>Sar</taxon>
        <taxon>Alveolata</taxon>
        <taxon>Ciliophora</taxon>
        <taxon>Postciliodesmatophora</taxon>
        <taxon>Heterotrichea</taxon>
        <taxon>Heterotrichida</taxon>
        <taxon>Blepharismidae</taxon>
        <taxon>Blepharisma</taxon>
    </lineage>
</organism>
<dbReference type="SUPFAM" id="SSF81296">
    <property type="entry name" value="E set domains"/>
    <property type="match status" value="1"/>
</dbReference>
<feature type="domain" description="PPM-type phosphatase" evidence="2">
    <location>
        <begin position="275"/>
        <end position="558"/>
    </location>
</feature>
<comment type="cofactor">
    <cofactor evidence="1">
        <name>Mn(2+)</name>
        <dbReference type="ChEBI" id="CHEBI:29035"/>
    </cofactor>
</comment>
<dbReference type="InterPro" id="IPR001932">
    <property type="entry name" value="PPM-type_phosphatase-like_dom"/>
</dbReference>